<sequence>MTPSKAQPGPDEGPGTPGRVGTDTRAGADRPNPRIVLTYLSSTAKAGWQRVRGAVVPNTQAAVFATFSWLICHQLLGAPNPIFAPVATFLCLGFSRNREPRRVLEVGLGATIGVFIGEVLTHAVGFGWWQLLLLLLTTPLLARFLANSDLLTFQTAINAVVVGSMIQLATSSGIDPRAASFGRWTDALIGSGIALVASIILPSSLTSRPRRYTATALGGIADALDAVGHGLEQGEVNRGKAAYAALAVARTQLTDGEAAQRSASDMVQLKPSRRAERADLAELDRMLRLGDRLHGSVFMLTRQAAGMIGESGAYPEVAELTAEAGRTLRSLARQVGRWEKPEGARAQAMALAARLEPDALGESADWRSNALVSLLRSVIVDLLQITGLSVPQARSALPDTGDLDVRSDDAETLPSEESSDLWGTLTFPAIPAEPDPQPRTGPAPAPEPEPDRRRPAGSEQQDGPRPEDGHRPGGIS</sequence>
<evidence type="ECO:0000256" key="4">
    <source>
        <dbReference type="ARBA" id="ARBA00023136"/>
    </source>
</evidence>
<feature type="compositionally biased region" description="Pro residues" evidence="5">
    <location>
        <begin position="431"/>
        <end position="447"/>
    </location>
</feature>
<gene>
    <name evidence="7" type="ORF">GA0111570_10946</name>
</gene>
<evidence type="ECO:0000256" key="3">
    <source>
        <dbReference type="ARBA" id="ARBA00022989"/>
    </source>
</evidence>
<dbReference type="RefSeq" id="WP_092612017.1">
    <property type="nucleotide sequence ID" value="NZ_FMYF01000009.1"/>
</dbReference>
<reference evidence="7 8" key="1">
    <citation type="submission" date="2016-06" db="EMBL/GenBank/DDBJ databases">
        <authorList>
            <person name="Olsen C.W."/>
            <person name="Carey S."/>
            <person name="Hinshaw L."/>
            <person name="Karasin A.I."/>
        </authorList>
    </citation>
    <scope>NUCLEOTIDE SEQUENCE [LARGE SCALE GENOMIC DNA]</scope>
    <source>
        <strain evidence="7 8">LZ-22</strain>
    </source>
</reference>
<feature type="compositionally biased region" description="Basic and acidic residues" evidence="5">
    <location>
        <begin position="449"/>
        <end position="476"/>
    </location>
</feature>
<accession>A0A1G6HGP0</accession>
<evidence type="ECO:0000256" key="1">
    <source>
        <dbReference type="ARBA" id="ARBA00004141"/>
    </source>
</evidence>
<keyword evidence="3" id="KW-1133">Transmembrane helix</keyword>
<name>A0A1G6HGP0_9ACTN</name>
<evidence type="ECO:0000256" key="5">
    <source>
        <dbReference type="SAM" id="MobiDB-lite"/>
    </source>
</evidence>
<keyword evidence="4" id="KW-0472">Membrane</keyword>
<evidence type="ECO:0000313" key="7">
    <source>
        <dbReference type="EMBL" id="SDB92616.1"/>
    </source>
</evidence>
<evidence type="ECO:0000313" key="8">
    <source>
        <dbReference type="Proteomes" id="UP000199086"/>
    </source>
</evidence>
<feature type="region of interest" description="Disordered" evidence="5">
    <location>
        <begin position="394"/>
        <end position="476"/>
    </location>
</feature>
<dbReference type="GO" id="GO:0016020">
    <property type="term" value="C:membrane"/>
    <property type="evidence" value="ECO:0007669"/>
    <property type="project" value="UniProtKB-SubCell"/>
</dbReference>
<keyword evidence="8" id="KW-1185">Reference proteome</keyword>
<dbReference type="OrthoDB" id="5198202at2"/>
<feature type="domain" description="Integral membrane bound transporter" evidence="6">
    <location>
        <begin position="69"/>
        <end position="196"/>
    </location>
</feature>
<feature type="region of interest" description="Disordered" evidence="5">
    <location>
        <begin position="1"/>
        <end position="30"/>
    </location>
</feature>
<dbReference type="InterPro" id="IPR049453">
    <property type="entry name" value="Memb_transporter_dom"/>
</dbReference>
<dbReference type="Proteomes" id="UP000199086">
    <property type="component" value="Unassembled WGS sequence"/>
</dbReference>
<dbReference type="STRING" id="1577474.GA0111570_10946"/>
<protein>
    <submittedName>
        <fullName evidence="7">Uncharacterized membrane protein YgaE, UPF0421/DUF939 family</fullName>
    </submittedName>
</protein>
<comment type="subcellular location">
    <subcellularLocation>
        <location evidence="1">Membrane</location>
        <topology evidence="1">Multi-pass membrane protein</topology>
    </subcellularLocation>
</comment>
<proteinExistence type="predicted"/>
<keyword evidence="2" id="KW-0812">Transmembrane</keyword>
<evidence type="ECO:0000256" key="2">
    <source>
        <dbReference type="ARBA" id="ARBA00022692"/>
    </source>
</evidence>
<organism evidence="7 8">
    <name type="scientific">Raineyella antarctica</name>
    <dbReference type="NCBI Taxonomy" id="1577474"/>
    <lineage>
        <taxon>Bacteria</taxon>
        <taxon>Bacillati</taxon>
        <taxon>Actinomycetota</taxon>
        <taxon>Actinomycetes</taxon>
        <taxon>Propionibacteriales</taxon>
        <taxon>Propionibacteriaceae</taxon>
        <taxon>Raineyella</taxon>
    </lineage>
</organism>
<evidence type="ECO:0000259" key="6">
    <source>
        <dbReference type="Pfam" id="PF13515"/>
    </source>
</evidence>
<dbReference type="EMBL" id="FMYF01000009">
    <property type="protein sequence ID" value="SDB92616.1"/>
    <property type="molecule type" value="Genomic_DNA"/>
</dbReference>
<dbReference type="Pfam" id="PF13515">
    <property type="entry name" value="FUSC_2"/>
    <property type="match status" value="1"/>
</dbReference>
<dbReference type="AlphaFoldDB" id="A0A1G6HGP0"/>